<dbReference type="OrthoDB" id="10262475at2759"/>
<organism evidence="4 5">
    <name type="scientific">Funneliformis geosporum</name>
    <dbReference type="NCBI Taxonomy" id="1117311"/>
    <lineage>
        <taxon>Eukaryota</taxon>
        <taxon>Fungi</taxon>
        <taxon>Fungi incertae sedis</taxon>
        <taxon>Mucoromycota</taxon>
        <taxon>Glomeromycotina</taxon>
        <taxon>Glomeromycetes</taxon>
        <taxon>Glomerales</taxon>
        <taxon>Glomeraceae</taxon>
        <taxon>Funneliformis</taxon>
    </lineage>
</organism>
<keyword evidence="5" id="KW-1185">Reference proteome</keyword>
<dbReference type="PROSITE" id="PS00678">
    <property type="entry name" value="WD_REPEATS_1"/>
    <property type="match status" value="1"/>
</dbReference>
<dbReference type="PANTHER" id="PTHR10971">
    <property type="entry name" value="MRNA EXPORT FACTOR AND BUB3"/>
    <property type="match status" value="1"/>
</dbReference>
<protein>
    <submittedName>
        <fullName evidence="4">12949_t:CDS:1</fullName>
    </submittedName>
</protein>
<dbReference type="Proteomes" id="UP001153678">
    <property type="component" value="Unassembled WGS sequence"/>
</dbReference>
<dbReference type="PROSITE" id="PS50082">
    <property type="entry name" value="WD_REPEATS_2"/>
    <property type="match status" value="2"/>
</dbReference>
<dbReference type="EMBL" id="CAMKVN010001762">
    <property type="protein sequence ID" value="CAI2177903.1"/>
    <property type="molecule type" value="Genomic_DNA"/>
</dbReference>
<evidence type="ECO:0000256" key="2">
    <source>
        <dbReference type="ARBA" id="ARBA00022737"/>
    </source>
</evidence>
<dbReference type="SMART" id="SM00320">
    <property type="entry name" value="WD40"/>
    <property type="match status" value="4"/>
</dbReference>
<dbReference type="Gene3D" id="2.130.10.10">
    <property type="entry name" value="YVTN repeat-like/Quinoprotein amine dehydrogenase"/>
    <property type="match status" value="1"/>
</dbReference>
<evidence type="ECO:0000313" key="4">
    <source>
        <dbReference type="EMBL" id="CAI2177903.1"/>
    </source>
</evidence>
<dbReference type="InterPro" id="IPR019775">
    <property type="entry name" value="WD40_repeat_CS"/>
</dbReference>
<dbReference type="InterPro" id="IPR015943">
    <property type="entry name" value="WD40/YVTN_repeat-like_dom_sf"/>
</dbReference>
<proteinExistence type="predicted"/>
<comment type="caution">
    <text evidence="4">The sequence shown here is derived from an EMBL/GenBank/DDBJ whole genome shotgun (WGS) entry which is preliminary data.</text>
</comment>
<feature type="repeat" description="WD" evidence="3">
    <location>
        <begin position="241"/>
        <end position="266"/>
    </location>
</feature>
<dbReference type="InterPro" id="IPR020472">
    <property type="entry name" value="WD40_PAC1"/>
</dbReference>
<gene>
    <name evidence="4" type="ORF">FWILDA_LOCUS8317</name>
</gene>
<dbReference type="AlphaFoldDB" id="A0A9W4X0R5"/>
<dbReference type="InterPro" id="IPR001680">
    <property type="entry name" value="WD40_rpt"/>
</dbReference>
<keyword evidence="1 3" id="KW-0853">WD repeat</keyword>
<dbReference type="PROSITE" id="PS50294">
    <property type="entry name" value="WD_REPEATS_REGION"/>
    <property type="match status" value="1"/>
</dbReference>
<dbReference type="PRINTS" id="PR00320">
    <property type="entry name" value="GPROTEINBRPT"/>
</dbReference>
<feature type="repeat" description="WD" evidence="3">
    <location>
        <begin position="93"/>
        <end position="134"/>
    </location>
</feature>
<dbReference type="Pfam" id="PF00400">
    <property type="entry name" value="WD40"/>
    <property type="match status" value="4"/>
</dbReference>
<evidence type="ECO:0000256" key="3">
    <source>
        <dbReference type="PROSITE-ProRule" id="PRU00221"/>
    </source>
</evidence>
<reference evidence="4" key="1">
    <citation type="submission" date="2022-08" db="EMBL/GenBank/DDBJ databases">
        <authorList>
            <person name="Kallberg Y."/>
            <person name="Tangrot J."/>
            <person name="Rosling A."/>
        </authorList>
    </citation>
    <scope>NUCLEOTIDE SEQUENCE</scope>
    <source>
        <strain evidence="4">Wild A</strain>
    </source>
</reference>
<evidence type="ECO:0000256" key="1">
    <source>
        <dbReference type="ARBA" id="ARBA00022574"/>
    </source>
</evidence>
<evidence type="ECO:0000313" key="5">
    <source>
        <dbReference type="Proteomes" id="UP001153678"/>
    </source>
</evidence>
<name>A0A9W4X0R5_9GLOM</name>
<sequence>MQQQQQQFELVDPPSDAISSVVFCPTTSNHLLVSSWDKTVKLYDVDDNSLRASFQHKASVLDCCFSDGAHVFSGGLDHCIKSFDINTTNESVVGLHDKAVKCVEYSLEKHMIVSGSWDCTIRLWDVRKKDALFGQYEIGDGAKVFALSLVYYKLVVATAGRQFFIYDIRNMSETIQKRESSLKFMTRCVKCMPNRQGYASSSIEGRVAVEFFDPSPEIQARKYAFKCHRKVIDGVDTVYPVNALAFNPTHGTFASGGADGVVNIWDGFNKKRLKQYPQYPTSIASLDFSREGQYLAIASSYTFEEGEKDHPPDSVFIRHIGENECKPRIVTSSA</sequence>
<keyword evidence="2" id="KW-0677">Repeat</keyword>
<dbReference type="FunFam" id="2.130.10.10:FF:001308">
    <property type="entry name" value="Mitotic checkpoint protein BUB3"/>
    <property type="match status" value="1"/>
</dbReference>
<accession>A0A9W4X0R5</accession>
<dbReference type="SUPFAM" id="SSF50978">
    <property type="entry name" value="WD40 repeat-like"/>
    <property type="match status" value="1"/>
</dbReference>
<dbReference type="InterPro" id="IPR036322">
    <property type="entry name" value="WD40_repeat_dom_sf"/>
</dbReference>